<organism evidence="2">
    <name type="scientific">Staphylothermus marinus</name>
    <dbReference type="NCBI Taxonomy" id="2280"/>
    <lineage>
        <taxon>Archaea</taxon>
        <taxon>Thermoproteota</taxon>
        <taxon>Thermoprotei</taxon>
        <taxon>Desulfurococcales</taxon>
        <taxon>Desulfurococcaceae</taxon>
        <taxon>Staphylothermus</taxon>
    </lineage>
</organism>
<protein>
    <recommendedName>
        <fullName evidence="3">DUF2029 domain-containing protein</fullName>
    </recommendedName>
</protein>
<sequence>MSRINRNYLYAIIIALVVSSVSTFIHHPKTGVLINIFGLKYSDIVHGVFNTRFSPYLRESDVNNKWYDPGKYYCLTTKSRVIVYPYIDYKLEYPPLIGLIWFISTNLAIYTVLPEKYDYMVYVNSFNEIQSIHYLIQAFINSLSMVLTVYITIDLINRLKKDYCIQRYLLFLLPSMLIYLIYNWDIICTLFLMLGLKNFIDRKWFKTGLFLGLSISTKIMVVFITLAVLIYLFIYMEKFCLKNVALYLTGLTIAVFIPFTVMYIASPRGFLDFVEHHAKWYCENCIYQIVFSDIFSPNHRILAFIFIMLLVSISLYLFHEKILDDIFETSFILLVVTIALNYVFTPQMILIITLLALIILEKRKLILYSIADSLNALIIILFFEDFKIREFLNKIGFPIPIEFNPWSISSIVQWIAVIRIMILLIIILSILRSRVRNTRLVIGF</sequence>
<feature type="transmembrane region" description="Helical" evidence="1">
    <location>
        <begin position="301"/>
        <end position="319"/>
    </location>
</feature>
<feature type="transmembrane region" description="Helical" evidence="1">
    <location>
        <begin position="246"/>
        <end position="265"/>
    </location>
</feature>
<feature type="transmembrane region" description="Helical" evidence="1">
    <location>
        <begin position="365"/>
        <end position="383"/>
    </location>
</feature>
<reference evidence="2" key="1">
    <citation type="journal article" date="2020" name="mSystems">
        <title>Genome- and Community-Level Interaction Insights into Carbon Utilization and Element Cycling Functions of Hydrothermarchaeota in Hydrothermal Sediment.</title>
        <authorList>
            <person name="Zhou Z."/>
            <person name="Liu Y."/>
            <person name="Xu W."/>
            <person name="Pan J."/>
            <person name="Luo Z.H."/>
            <person name="Li M."/>
        </authorList>
    </citation>
    <scope>NUCLEOTIDE SEQUENCE [LARGE SCALE GENOMIC DNA]</scope>
    <source>
        <strain evidence="2">SpSt-642</strain>
    </source>
</reference>
<evidence type="ECO:0008006" key="3">
    <source>
        <dbReference type="Google" id="ProtNLM"/>
    </source>
</evidence>
<name>A0A7C4D7G5_STAMA</name>
<keyword evidence="1" id="KW-0812">Transmembrane</keyword>
<feature type="transmembrane region" description="Helical" evidence="1">
    <location>
        <begin position="176"/>
        <end position="196"/>
    </location>
</feature>
<feature type="transmembrane region" description="Helical" evidence="1">
    <location>
        <begin position="208"/>
        <end position="234"/>
    </location>
</feature>
<evidence type="ECO:0000313" key="2">
    <source>
        <dbReference type="EMBL" id="HGM58052.1"/>
    </source>
</evidence>
<feature type="transmembrane region" description="Helical" evidence="1">
    <location>
        <begin position="331"/>
        <end position="358"/>
    </location>
</feature>
<dbReference type="EMBL" id="DTBJ01000007">
    <property type="protein sequence ID" value="HGM58052.1"/>
    <property type="molecule type" value="Genomic_DNA"/>
</dbReference>
<evidence type="ECO:0000256" key="1">
    <source>
        <dbReference type="SAM" id="Phobius"/>
    </source>
</evidence>
<feature type="transmembrane region" description="Helical" evidence="1">
    <location>
        <begin position="134"/>
        <end position="156"/>
    </location>
</feature>
<feature type="transmembrane region" description="Helical" evidence="1">
    <location>
        <begin position="411"/>
        <end position="431"/>
    </location>
</feature>
<accession>A0A7C4D7G5</accession>
<dbReference type="AlphaFoldDB" id="A0A7C4D7G5"/>
<feature type="transmembrane region" description="Helical" evidence="1">
    <location>
        <begin position="7"/>
        <end position="25"/>
    </location>
</feature>
<keyword evidence="1" id="KW-0472">Membrane</keyword>
<gene>
    <name evidence="2" type="ORF">ENU14_00450</name>
</gene>
<proteinExistence type="predicted"/>
<comment type="caution">
    <text evidence="2">The sequence shown here is derived from an EMBL/GenBank/DDBJ whole genome shotgun (WGS) entry which is preliminary data.</text>
</comment>
<keyword evidence="1" id="KW-1133">Transmembrane helix</keyword>
<feature type="transmembrane region" description="Helical" evidence="1">
    <location>
        <begin position="93"/>
        <end position="113"/>
    </location>
</feature>